<evidence type="ECO:0000313" key="2">
    <source>
        <dbReference type="Proteomes" id="UP000654367"/>
    </source>
</evidence>
<organism evidence="1 2">
    <name type="scientific">Shewanella saliphila</name>
    <dbReference type="NCBI Taxonomy" id="2282698"/>
    <lineage>
        <taxon>Bacteria</taxon>
        <taxon>Pseudomonadati</taxon>
        <taxon>Pseudomonadota</taxon>
        <taxon>Gammaproteobacteria</taxon>
        <taxon>Alteromonadales</taxon>
        <taxon>Shewanellaceae</taxon>
        <taxon>Shewanella</taxon>
    </lineage>
</organism>
<name>A0ABQ2Q984_9GAMM</name>
<reference evidence="2" key="1">
    <citation type="journal article" date="2019" name="Int. J. Syst. Evol. Microbiol.">
        <title>The Global Catalogue of Microorganisms (GCM) 10K type strain sequencing project: providing services to taxonomists for standard genome sequencing and annotation.</title>
        <authorList>
            <consortium name="The Broad Institute Genomics Platform"/>
            <consortium name="The Broad Institute Genome Sequencing Center for Infectious Disease"/>
            <person name="Wu L."/>
            <person name="Ma J."/>
        </authorList>
    </citation>
    <scope>NUCLEOTIDE SEQUENCE [LARGE SCALE GENOMIC DNA]</scope>
    <source>
        <strain evidence="2">JCM 32304</strain>
    </source>
</reference>
<proteinExistence type="predicted"/>
<dbReference type="Proteomes" id="UP000654367">
    <property type="component" value="Unassembled WGS sequence"/>
</dbReference>
<keyword evidence="2" id="KW-1185">Reference proteome</keyword>
<accession>A0ABQ2Q984</accession>
<gene>
    <name evidence="1" type="ORF">GCM10009409_25360</name>
</gene>
<evidence type="ECO:0000313" key="1">
    <source>
        <dbReference type="EMBL" id="GGP58359.1"/>
    </source>
</evidence>
<protein>
    <recommendedName>
        <fullName evidence="3">Lipoprotein</fullName>
    </recommendedName>
</protein>
<sequence length="197" mass="21819">MRTVQMLYDFQVEVFSMKKVISVTVLGLSVLGLSLLGCNHNYEGEYLATEGVDCTLNSNINNNDVFLEIGLQSEGYTAIAPRVLNLGLGSTSDGTASPSEDDILNFNFSKRGPRVRGAPTNPSPFKSVSMSIKVHPTKHNHILIHESYASLIHDNNGYINLLKADQKQPNYIPLCLIKKNTINYLWLSAKTFLSINE</sequence>
<dbReference type="EMBL" id="BMQV01000026">
    <property type="protein sequence ID" value="GGP58359.1"/>
    <property type="molecule type" value="Genomic_DNA"/>
</dbReference>
<evidence type="ECO:0008006" key="3">
    <source>
        <dbReference type="Google" id="ProtNLM"/>
    </source>
</evidence>
<comment type="caution">
    <text evidence="1">The sequence shown here is derived from an EMBL/GenBank/DDBJ whole genome shotgun (WGS) entry which is preliminary data.</text>
</comment>